<dbReference type="GO" id="GO:0016301">
    <property type="term" value="F:kinase activity"/>
    <property type="evidence" value="ECO:0007669"/>
    <property type="project" value="UniProtKB-KW"/>
</dbReference>
<evidence type="ECO:0000313" key="1">
    <source>
        <dbReference type="EMBL" id="KAK7861472.1"/>
    </source>
</evidence>
<dbReference type="SUPFAM" id="SSF56112">
    <property type="entry name" value="Protein kinase-like (PK-like)"/>
    <property type="match status" value="1"/>
</dbReference>
<accession>A0AAW0MDP8</accession>
<dbReference type="Gene3D" id="3.30.200.20">
    <property type="entry name" value="Phosphorylase Kinase, domain 1"/>
    <property type="match status" value="1"/>
</dbReference>
<proteinExistence type="predicted"/>
<protein>
    <submittedName>
        <fullName evidence="1">G-type lectin s-receptor-like serine/threonine-protein kinase rks1</fullName>
    </submittedName>
</protein>
<keyword evidence="1" id="KW-0418">Kinase</keyword>
<reference evidence="1" key="1">
    <citation type="submission" date="2017-12" db="EMBL/GenBank/DDBJ databases">
        <authorList>
            <person name="Barbosa P."/>
            <person name="Usie A."/>
            <person name="Ramos A.M."/>
        </authorList>
    </citation>
    <scope>NUCLEOTIDE SEQUENCE</scope>
    <source>
        <strain evidence="1">HL8</strain>
        <tissue evidence="1">Leaves</tissue>
    </source>
</reference>
<gene>
    <name evidence="1" type="primary">RKS1_0</name>
    <name evidence="1" type="ORF">CFP56_011336</name>
</gene>
<name>A0AAW0MDP8_QUESU</name>
<keyword evidence="1" id="KW-0808">Transferase</keyword>
<dbReference type="EMBL" id="PKMF04000002">
    <property type="protein sequence ID" value="KAK7861472.1"/>
    <property type="molecule type" value="Genomic_DNA"/>
</dbReference>
<reference evidence="1" key="3">
    <citation type="submission" date="2023-07" db="EMBL/GenBank/DDBJ databases">
        <title>An improved reference 1 genome and first organelle genomes of Quercus suber.</title>
        <authorList>
            <consortium name="Genosuber Consortium"/>
            <person name="Usie A."/>
            <person name="Serra O."/>
            <person name="Barros P."/>
        </authorList>
    </citation>
    <scope>NUCLEOTIDE SEQUENCE</scope>
    <source>
        <strain evidence="1">HL8</strain>
        <tissue evidence="1">Leaves</tissue>
    </source>
</reference>
<sequence length="157" mass="17144">MEAKSISMSTLVKISFTPALLAVWDGRGKAQIHSACSLPNLEDSTSRRDLDGTRRDSNLPVFDLKNIIAATDNFFVANMLGKGGFGSVYKRVKLGTNMRLIQAAPLSTYVQNHLPLPSKIWFILIHLGQGLELGPPGLIMMIGSLRKLLNEGKPKLA</sequence>
<reference evidence="1" key="2">
    <citation type="journal article" date="2018" name="Sci. Data">
        <title>The draft genome sequence of cork oak.</title>
        <authorList>
            <person name="Ramos A.M."/>
            <person name="Usie A."/>
            <person name="Barbosa P."/>
            <person name="Barros P.M."/>
            <person name="Capote T."/>
            <person name="Chaves I."/>
            <person name="Simoes F."/>
            <person name="Abreu I."/>
            <person name="Carrasquinho I."/>
            <person name="Faro C."/>
            <person name="Guimaraes J.B."/>
            <person name="Mendonca D."/>
            <person name="Nobrega F."/>
            <person name="Rodrigues L."/>
            <person name="Saibo N.J.M."/>
            <person name="Varela M.C."/>
            <person name="Egas C."/>
            <person name="Matos J."/>
            <person name="Miguel C.M."/>
            <person name="Oliveira M.M."/>
            <person name="Ricardo C.P."/>
            <person name="Goncalves S."/>
        </authorList>
    </citation>
    <scope>NUCLEOTIDE SEQUENCE [LARGE SCALE GENOMIC DNA]</scope>
    <source>
        <strain evidence="1">HL8</strain>
    </source>
</reference>
<organism evidence="1">
    <name type="scientific">Quercus suber</name>
    <name type="common">Cork oak</name>
    <dbReference type="NCBI Taxonomy" id="58331"/>
    <lineage>
        <taxon>Eukaryota</taxon>
        <taxon>Viridiplantae</taxon>
        <taxon>Streptophyta</taxon>
        <taxon>Embryophyta</taxon>
        <taxon>Tracheophyta</taxon>
        <taxon>Spermatophyta</taxon>
        <taxon>Magnoliopsida</taxon>
        <taxon>eudicotyledons</taxon>
        <taxon>Gunneridae</taxon>
        <taxon>Pentapetalae</taxon>
        <taxon>rosids</taxon>
        <taxon>fabids</taxon>
        <taxon>Fagales</taxon>
        <taxon>Fagaceae</taxon>
        <taxon>Quercus</taxon>
    </lineage>
</organism>
<dbReference type="AlphaFoldDB" id="A0AAW0MDP8"/>
<dbReference type="InterPro" id="IPR011009">
    <property type="entry name" value="Kinase-like_dom_sf"/>
</dbReference>
<comment type="caution">
    <text evidence="1">The sequence shown here is derived from an EMBL/GenBank/DDBJ whole genome shotgun (WGS) entry which is preliminary data.</text>
</comment>